<proteinExistence type="predicted"/>
<sequence>MTAPESRQASAPHEADPHDQDAALRTVLQSAGDEPIPPAVADALAATIATEARRRRERADVVEAARSSKPLGTFGSNEPSVYDKRHLGFRVTS</sequence>
<gene>
    <name evidence="3" type="ORF">CGZ91_08905</name>
    <name evidence="2" type="ORF">CGZ92_13060</name>
</gene>
<dbReference type="RefSeq" id="WP_094451828.1">
    <property type="nucleotide sequence ID" value="NZ_NMVI01000029.1"/>
</dbReference>
<keyword evidence="4" id="KW-1185">Reference proteome</keyword>
<evidence type="ECO:0000313" key="3">
    <source>
        <dbReference type="EMBL" id="OYN90271.1"/>
    </source>
</evidence>
<feature type="region of interest" description="Disordered" evidence="1">
    <location>
        <begin position="1"/>
        <end position="36"/>
    </location>
</feature>
<accession>A0A255EH27</accession>
<dbReference type="Proteomes" id="UP000216300">
    <property type="component" value="Unassembled WGS sequence"/>
</dbReference>
<evidence type="ECO:0000313" key="5">
    <source>
        <dbReference type="Proteomes" id="UP000216533"/>
    </source>
</evidence>
<evidence type="ECO:0000313" key="4">
    <source>
        <dbReference type="Proteomes" id="UP000216300"/>
    </source>
</evidence>
<accession>A0A255DXD8</accession>
<comment type="caution">
    <text evidence="3">The sequence shown here is derived from an EMBL/GenBank/DDBJ whole genome shotgun (WGS) entry which is preliminary data.</text>
</comment>
<name>A0A255EH27_9ACTN</name>
<feature type="compositionally biased region" description="Basic and acidic residues" evidence="1">
    <location>
        <begin position="13"/>
        <end position="22"/>
    </location>
</feature>
<protein>
    <submittedName>
        <fullName evidence="3">Uncharacterized protein</fullName>
    </submittedName>
</protein>
<dbReference type="AlphaFoldDB" id="A0A255EH27"/>
<evidence type="ECO:0000256" key="1">
    <source>
        <dbReference type="SAM" id="MobiDB-lite"/>
    </source>
</evidence>
<dbReference type="EMBL" id="NMVJ01000007">
    <property type="protein sequence ID" value="OYN90271.1"/>
    <property type="molecule type" value="Genomic_DNA"/>
</dbReference>
<reference evidence="4 5" key="1">
    <citation type="submission" date="2017-07" db="EMBL/GenBank/DDBJ databases">
        <title>Draft whole genome sequences of clinical Proprionibacteriaceae strains.</title>
        <authorList>
            <person name="Bernier A.-M."/>
            <person name="Bernard K."/>
            <person name="Domingo M.-C."/>
        </authorList>
    </citation>
    <scope>NUCLEOTIDE SEQUENCE [LARGE SCALE GENOMIC DNA]</scope>
    <source>
        <strain evidence="3 4">NML 150081</strain>
        <strain evidence="2 5">NML 160184</strain>
    </source>
</reference>
<dbReference type="Proteomes" id="UP000216533">
    <property type="component" value="Unassembled WGS sequence"/>
</dbReference>
<feature type="region of interest" description="Disordered" evidence="1">
    <location>
        <begin position="52"/>
        <end position="80"/>
    </location>
</feature>
<feature type="compositionally biased region" description="Basic and acidic residues" evidence="1">
    <location>
        <begin position="52"/>
        <end position="63"/>
    </location>
</feature>
<organism evidence="3 4">
    <name type="scientific">Parenemella sanctibonifatiensis</name>
    <dbReference type="NCBI Taxonomy" id="2016505"/>
    <lineage>
        <taxon>Bacteria</taxon>
        <taxon>Bacillati</taxon>
        <taxon>Actinomycetota</taxon>
        <taxon>Actinomycetes</taxon>
        <taxon>Propionibacteriales</taxon>
        <taxon>Propionibacteriaceae</taxon>
        <taxon>Parenemella</taxon>
    </lineage>
</organism>
<dbReference type="EMBL" id="NMVI01000029">
    <property type="protein sequence ID" value="OYN83986.1"/>
    <property type="molecule type" value="Genomic_DNA"/>
</dbReference>
<evidence type="ECO:0000313" key="2">
    <source>
        <dbReference type="EMBL" id="OYN83986.1"/>
    </source>
</evidence>